<evidence type="ECO:0008006" key="3">
    <source>
        <dbReference type="Google" id="ProtNLM"/>
    </source>
</evidence>
<accession>A0A3R6W5U3</accession>
<name>A0A3R6W5U3_9LACO</name>
<dbReference type="Pfam" id="PF20585">
    <property type="entry name" value="Pectate_lyase_5"/>
    <property type="match status" value="1"/>
</dbReference>
<dbReference type="EMBL" id="QOCS01000019">
    <property type="protein sequence ID" value="RHW45430.1"/>
    <property type="molecule type" value="Genomic_DNA"/>
</dbReference>
<evidence type="ECO:0000313" key="1">
    <source>
        <dbReference type="EMBL" id="RHW45430.1"/>
    </source>
</evidence>
<protein>
    <recommendedName>
        <fullName evidence="3">WxL domain-containing protein</fullName>
    </recommendedName>
</protein>
<dbReference type="Proteomes" id="UP000284822">
    <property type="component" value="Unassembled WGS sequence"/>
</dbReference>
<proteinExistence type="predicted"/>
<comment type="caution">
    <text evidence="1">The sequence shown here is derived from an EMBL/GenBank/DDBJ whole genome shotgun (WGS) entry which is preliminary data.</text>
</comment>
<dbReference type="RefSeq" id="WP_118911038.1">
    <property type="nucleotide sequence ID" value="NZ_QOCS01000019.1"/>
</dbReference>
<organism evidence="1 2">
    <name type="scientific">Bombilactobacillus bombi</name>
    <dbReference type="NCBI Taxonomy" id="1303590"/>
    <lineage>
        <taxon>Bacteria</taxon>
        <taxon>Bacillati</taxon>
        <taxon>Bacillota</taxon>
        <taxon>Bacilli</taxon>
        <taxon>Lactobacillales</taxon>
        <taxon>Lactobacillaceae</taxon>
        <taxon>Bombilactobacillus</taxon>
    </lineage>
</organism>
<sequence length="1319" mass="144324">MFKLCSSYFKEKKLFLFPLLLVIVIFGLFNNYQVTKSDVRANDLDMDITTMINSQGLGVLIPKVSNNNINTANVRSQTPVPSNLVWPANNDYALAPDLDPNSNGGYIAYVRTPNQYLHAIYGYSSVGDPNPQNYDQVPNSDTYTNKSNITKVILVADIDLVNTFATSLTNPDPNNPDITMNYPNTKNKFTLPIWGNLLTGVSGNHTGGDAPRTMAIQRPSKDNTLTIDGNGHSINVGNMAIQTCDVGGNYKMTIALQNATIYNSSFYGYIWGRGNTQEIYKDVNYFGAQFLYSTGNVNIEIYGTINAFSLRQYYVPGDTRPYHCEGNGNQQNMQAQNVDFGEDCIYNGYTYSGNVLELTGGATVHDGATVNLYPHTAYNSPTTGITGGIVTIPEDSYGSGTSAGIYMLGGTVGAVPQLKIGKNAQLNIQVDRKPLADALTKINPDVIYHDPIMDTGYVTPATALILSAANSKIQYVDHSNSTINLTSDGALAGYGIALIQGGVVDIGEGNMQIAANNLGTSNVNLVQLGPTGKVFVNKNGSFDIQAPKATGNVNMIYSTGTFKINVYKPKSLSIARPNTNPGSNIIYGTGSVEMRDVKEIIPNPTGTGKPITIPFQYLKLPFYGNYMYSSNNGNIMNAQTSTSALKKLNIILQSLSTNPSNPSNTQFKQFEKIDVTTIDDGPDITKNQFNIDPVQRKITGSVVDADDKTQPFNNARLHVTLQRAGSPTAIDVGDTSDDITKLDPDLDSIDPQNLSTPNYAAVEPDKVSWFADHHIAGVVQDSLTSPGNRLSKPWKYVTSSALTWSGKDNNNFSLDIDDIVRTYDKTAVNKIGTLLPSDKLTVTAVDNFQASTVYTVKISSLYLNLNDKQAKKYYVLGDDIQVPLIYQENIASSKQMNVKGYLNPTAHSTLKPNAADFSSDLTIKGDNKSNQLTWTIPATPPNKVTGSTKDYELKFYGTDDQGGQSPTNAFDDSGNILADQLISYKYTVLNLPGYSGNKQLYRGQDKRFSTEAGFTNPDRLGMGNYTEKDFFTPKDDTATIDNVTFTRGDGTAADTDSPDVQVNHVVKVIATNKAGKSQTHTYITNGNPIKVLPKDFGLIAVGGSFSQGTSFEVDTNVRVLKPTKDLKLASLHMQTDFTHSDGSHEDIQLGESGQIKIGNVYYLQLTVPNRLDFGKHRVGKFTDTTYSLTNKQSVYDNLLLVYDPIANNHLQVTMKLQNDLTDDSNNIWKNALFFKQTVVPHREVSFYDNNGQPISVPIYDKQLPARIDGSQNSPVNTHLSNDWWDNDKQVAGVCLKSKATDAHWGKYKGKIIWNLSNSI</sequence>
<dbReference type="InterPro" id="IPR046776">
    <property type="entry name" value="Pectate_lyase_5"/>
</dbReference>
<reference evidence="1 2" key="1">
    <citation type="submission" date="2018-07" db="EMBL/GenBank/DDBJ databases">
        <title>Genome sequences of six Lactobacillus spp. isolated from bumble bee guts.</title>
        <authorList>
            <person name="Motta E.V.S."/>
            <person name="Moran N.A."/>
        </authorList>
    </citation>
    <scope>NUCLEOTIDE SEQUENCE [LARGE SCALE GENOMIC DNA]</scope>
    <source>
        <strain evidence="1 2">LV-8.1</strain>
    </source>
</reference>
<evidence type="ECO:0000313" key="2">
    <source>
        <dbReference type="Proteomes" id="UP000284822"/>
    </source>
</evidence>
<gene>
    <name evidence="1" type="ORF">DS832_07575</name>
</gene>